<organism evidence="2 3">
    <name type="scientific">Mycena pura</name>
    <dbReference type="NCBI Taxonomy" id="153505"/>
    <lineage>
        <taxon>Eukaryota</taxon>
        <taxon>Fungi</taxon>
        <taxon>Dikarya</taxon>
        <taxon>Basidiomycota</taxon>
        <taxon>Agaricomycotina</taxon>
        <taxon>Agaricomycetes</taxon>
        <taxon>Agaricomycetidae</taxon>
        <taxon>Agaricales</taxon>
        <taxon>Marasmiineae</taxon>
        <taxon>Mycenaceae</taxon>
        <taxon>Mycena</taxon>
    </lineage>
</organism>
<dbReference type="PANTHER" id="PTHR34815">
    <property type="entry name" value="LYSINE ACETYLTRANSFERASE"/>
    <property type="match status" value="1"/>
</dbReference>
<dbReference type="PANTHER" id="PTHR34815:SF2">
    <property type="entry name" value="N-ACETYLTRANSFERASE DOMAIN-CONTAINING PROTEIN"/>
    <property type="match status" value="1"/>
</dbReference>
<proteinExistence type="predicted"/>
<evidence type="ECO:0000313" key="2">
    <source>
        <dbReference type="EMBL" id="KAJ7226130.1"/>
    </source>
</evidence>
<dbReference type="Pfam" id="PF22998">
    <property type="entry name" value="GNAT_LYC1-like"/>
    <property type="match status" value="1"/>
</dbReference>
<feature type="domain" description="LYC1 C-terminal" evidence="1">
    <location>
        <begin position="196"/>
        <end position="377"/>
    </location>
</feature>
<dbReference type="AlphaFoldDB" id="A0AAD6YQK4"/>
<reference evidence="2" key="1">
    <citation type="submission" date="2023-03" db="EMBL/GenBank/DDBJ databases">
        <title>Massive genome expansion in bonnet fungi (Mycena s.s.) driven by repeated elements and novel gene families across ecological guilds.</title>
        <authorList>
            <consortium name="Lawrence Berkeley National Laboratory"/>
            <person name="Harder C.B."/>
            <person name="Miyauchi S."/>
            <person name="Viragh M."/>
            <person name="Kuo A."/>
            <person name="Thoen E."/>
            <person name="Andreopoulos B."/>
            <person name="Lu D."/>
            <person name="Skrede I."/>
            <person name="Drula E."/>
            <person name="Henrissat B."/>
            <person name="Morin E."/>
            <person name="Kohler A."/>
            <person name="Barry K."/>
            <person name="LaButti K."/>
            <person name="Morin E."/>
            <person name="Salamov A."/>
            <person name="Lipzen A."/>
            <person name="Mereny Z."/>
            <person name="Hegedus B."/>
            <person name="Baldrian P."/>
            <person name="Stursova M."/>
            <person name="Weitz H."/>
            <person name="Taylor A."/>
            <person name="Grigoriev I.V."/>
            <person name="Nagy L.G."/>
            <person name="Martin F."/>
            <person name="Kauserud H."/>
        </authorList>
    </citation>
    <scope>NUCLEOTIDE SEQUENCE</scope>
    <source>
        <strain evidence="2">9144</strain>
    </source>
</reference>
<dbReference type="InterPro" id="IPR053013">
    <property type="entry name" value="LAT"/>
</dbReference>
<dbReference type="InterPro" id="IPR055100">
    <property type="entry name" value="GNAT_LYC1-like"/>
</dbReference>
<accession>A0AAD6YQK4</accession>
<evidence type="ECO:0000313" key="3">
    <source>
        <dbReference type="Proteomes" id="UP001219525"/>
    </source>
</evidence>
<keyword evidence="3" id="KW-1185">Reference proteome</keyword>
<protein>
    <recommendedName>
        <fullName evidence="1">LYC1 C-terminal domain-containing protein</fullName>
    </recommendedName>
</protein>
<name>A0AAD6YQK4_9AGAR</name>
<sequence>MSVDLSGLSLFPATPQQTTEARRRNLHEWGTGLSLEEHLARDASQELFEGSHDGRFVTWVLAPRHDPQTLDFKCACETFKRTGLVVNTKGAASEMVTCYGIASVFTPPEKRSQGFAHHMMRLLHWIIADESLLPYAEFPAAWGAPPPKVDGTRNGRFSALWSDVGEFYSACGPFPGKQGGWIVRGASTTVWDVDASSIPARTSTDWTWLDDSGVSNLWEEDAEFIRQDMEKNDSPGISFTFLPTHGVASFQHRRLDTFLQRLDDPPQIWGVVSSEHSTYATWMIDPRPPAPRTLTVTRLRAKLQNLAEAVGKLLEVAKKHDVKRVEIWNLPAGLEPLAGNLGATTYLRKEHIPAFKWYGKEPETDVSWAFNERFCWC</sequence>
<dbReference type="Proteomes" id="UP001219525">
    <property type="component" value="Unassembled WGS sequence"/>
</dbReference>
<gene>
    <name evidence="2" type="ORF">GGX14DRAFT_512691</name>
</gene>
<evidence type="ECO:0000259" key="1">
    <source>
        <dbReference type="Pfam" id="PF22998"/>
    </source>
</evidence>
<dbReference type="EMBL" id="JARJCW010000004">
    <property type="protein sequence ID" value="KAJ7226130.1"/>
    <property type="molecule type" value="Genomic_DNA"/>
</dbReference>
<comment type="caution">
    <text evidence="2">The sequence shown here is derived from an EMBL/GenBank/DDBJ whole genome shotgun (WGS) entry which is preliminary data.</text>
</comment>